<name>A0A1I7ZVV6_9BILA</name>
<dbReference type="AlphaFoldDB" id="A0A1I7ZVV6"/>
<proteinExistence type="predicted"/>
<accession>A0A1I7ZVV6</accession>
<keyword evidence="1" id="KW-1185">Reference proteome</keyword>
<protein>
    <submittedName>
        <fullName evidence="2">Uncharacterized protein</fullName>
    </submittedName>
</protein>
<organism evidence="1 2">
    <name type="scientific">Steinernema glaseri</name>
    <dbReference type="NCBI Taxonomy" id="37863"/>
    <lineage>
        <taxon>Eukaryota</taxon>
        <taxon>Metazoa</taxon>
        <taxon>Ecdysozoa</taxon>
        <taxon>Nematoda</taxon>
        <taxon>Chromadorea</taxon>
        <taxon>Rhabditida</taxon>
        <taxon>Tylenchina</taxon>
        <taxon>Panagrolaimomorpha</taxon>
        <taxon>Strongyloidoidea</taxon>
        <taxon>Steinernematidae</taxon>
        <taxon>Steinernema</taxon>
    </lineage>
</organism>
<sequence>MLSPKYKSRPPHWLSQIISWTSRHREKMKGSKAVLGTEPTSWIGTVDEYPSPLAIPKICFLAAFSSTN</sequence>
<reference evidence="2" key="1">
    <citation type="submission" date="2016-11" db="UniProtKB">
        <authorList>
            <consortium name="WormBaseParasite"/>
        </authorList>
    </citation>
    <scope>IDENTIFICATION</scope>
</reference>
<evidence type="ECO:0000313" key="2">
    <source>
        <dbReference type="WBParaSite" id="L893_g30118.t1"/>
    </source>
</evidence>
<dbReference type="Proteomes" id="UP000095287">
    <property type="component" value="Unplaced"/>
</dbReference>
<dbReference type="WBParaSite" id="L893_g30118.t1">
    <property type="protein sequence ID" value="L893_g30118.t1"/>
    <property type="gene ID" value="L893_g30118"/>
</dbReference>
<evidence type="ECO:0000313" key="1">
    <source>
        <dbReference type="Proteomes" id="UP000095287"/>
    </source>
</evidence>